<dbReference type="AlphaFoldDB" id="A0A1V2H1E8"/>
<evidence type="ECO:0000256" key="2">
    <source>
        <dbReference type="ARBA" id="ARBA00004382"/>
    </source>
</evidence>
<dbReference type="Gene3D" id="2.60.370.10">
    <property type="entry name" value="Ctag/Cox11"/>
    <property type="match status" value="1"/>
</dbReference>
<dbReference type="NCBIfam" id="NF003465">
    <property type="entry name" value="PRK05089.1"/>
    <property type="match status" value="1"/>
</dbReference>
<keyword evidence="14" id="KW-1185">Reference proteome</keyword>
<evidence type="ECO:0000313" key="14">
    <source>
        <dbReference type="Proteomes" id="UP000188879"/>
    </source>
</evidence>
<feature type="topological domain" description="Cytoplasmic" evidence="10">
    <location>
        <begin position="1"/>
        <end position="13"/>
    </location>
</feature>
<keyword evidence="10" id="KW-1003">Cell membrane</keyword>
<evidence type="ECO:0000256" key="7">
    <source>
        <dbReference type="ARBA" id="ARBA00022989"/>
    </source>
</evidence>
<comment type="subcellular location">
    <subcellularLocation>
        <location evidence="2 10">Cell inner membrane</location>
        <topology evidence="2 10">Single-pass type II membrane protein</topology>
        <orientation evidence="2 10">Periplasmic side</orientation>
    </subcellularLocation>
</comment>
<sequence length="222" mass="23316">MPQSRPQDPELARRNRRVALGAAVVVGGMLGLSFAAVPLYTLFCAVTGYGGTPMIGGPGAPGAAADARMITVRFSANTHPGLPWRFQPGQNSMQVKPGEEALAFYTAASQSGGPSTGISTYNVTPEIAGPFFHKVHCFCFDEQTLAAGQQAEMPISFWVDPKIAENPETRDIRTITLNYTFFRTLADAERAGAIAKAGPHVGRASDATPVGAGNGPSPRSVP</sequence>
<evidence type="ECO:0000313" key="13">
    <source>
        <dbReference type="EMBL" id="ONG53097.1"/>
    </source>
</evidence>
<dbReference type="PANTHER" id="PTHR21320">
    <property type="entry name" value="CYTOCHROME C OXIDASE ASSEMBLY PROTEIN COX11-RELATED"/>
    <property type="match status" value="1"/>
</dbReference>
<feature type="topological domain" description="Periplasmic" evidence="10">
    <location>
        <begin position="37"/>
        <end position="222"/>
    </location>
</feature>
<dbReference type="Pfam" id="PF04442">
    <property type="entry name" value="CtaG_Cox11"/>
    <property type="match status" value="1"/>
</dbReference>
<feature type="transmembrane region" description="Helical" evidence="12">
    <location>
        <begin position="20"/>
        <end position="43"/>
    </location>
</feature>
<dbReference type="SUPFAM" id="SSF110111">
    <property type="entry name" value="Ctag/Cox11"/>
    <property type="match status" value="1"/>
</dbReference>
<keyword evidence="5 10" id="KW-0812">Transmembrane</keyword>
<dbReference type="GO" id="GO:0005886">
    <property type="term" value="C:plasma membrane"/>
    <property type="evidence" value="ECO:0007669"/>
    <property type="project" value="UniProtKB-SubCell"/>
</dbReference>
<accession>A0A1V2H1E8</accession>
<dbReference type="PANTHER" id="PTHR21320:SF3">
    <property type="entry name" value="CYTOCHROME C OXIDASE ASSEMBLY PROTEIN COX11, MITOCHONDRIAL-RELATED"/>
    <property type="match status" value="1"/>
</dbReference>
<dbReference type="GO" id="GO:0008535">
    <property type="term" value="P:respiratory chain complex IV assembly"/>
    <property type="evidence" value="ECO:0007669"/>
    <property type="project" value="UniProtKB-UniRule"/>
</dbReference>
<keyword evidence="8 10" id="KW-0186">Copper</keyword>
<dbReference type="InterPro" id="IPR007533">
    <property type="entry name" value="Cyt_c_oxidase_assmbl_CtaG"/>
</dbReference>
<evidence type="ECO:0000256" key="1">
    <source>
        <dbReference type="ARBA" id="ARBA00004007"/>
    </source>
</evidence>
<evidence type="ECO:0000256" key="6">
    <source>
        <dbReference type="ARBA" id="ARBA00022968"/>
    </source>
</evidence>
<dbReference type="HAMAP" id="MF_00155">
    <property type="entry name" value="CtaG"/>
    <property type="match status" value="1"/>
</dbReference>
<evidence type="ECO:0000256" key="3">
    <source>
        <dbReference type="ARBA" id="ARBA00009620"/>
    </source>
</evidence>
<evidence type="ECO:0000256" key="8">
    <source>
        <dbReference type="ARBA" id="ARBA00023008"/>
    </source>
</evidence>
<comment type="similarity">
    <text evidence="3 10">Belongs to the COX11/CtaG family.</text>
</comment>
<evidence type="ECO:0000256" key="10">
    <source>
        <dbReference type="HAMAP-Rule" id="MF_00155"/>
    </source>
</evidence>
<dbReference type="FunFam" id="2.60.370.10:FF:000001">
    <property type="entry name" value="COX11 cytochrome c oxidase assembly homolog"/>
    <property type="match status" value="1"/>
</dbReference>
<dbReference type="Proteomes" id="UP000188879">
    <property type="component" value="Unassembled WGS sequence"/>
</dbReference>
<organism evidence="13 14">
    <name type="scientific">Teichococcus deserti</name>
    <dbReference type="NCBI Taxonomy" id="1817963"/>
    <lineage>
        <taxon>Bacteria</taxon>
        <taxon>Pseudomonadati</taxon>
        <taxon>Pseudomonadota</taxon>
        <taxon>Alphaproteobacteria</taxon>
        <taxon>Acetobacterales</taxon>
        <taxon>Roseomonadaceae</taxon>
        <taxon>Roseomonas</taxon>
    </lineage>
</organism>
<evidence type="ECO:0000256" key="5">
    <source>
        <dbReference type="ARBA" id="ARBA00022692"/>
    </source>
</evidence>
<dbReference type="EMBL" id="MLCO01000120">
    <property type="protein sequence ID" value="ONG53097.1"/>
    <property type="molecule type" value="Genomic_DNA"/>
</dbReference>
<keyword evidence="10" id="KW-0997">Cell inner membrane</keyword>
<evidence type="ECO:0000256" key="12">
    <source>
        <dbReference type="SAM" id="Phobius"/>
    </source>
</evidence>
<evidence type="ECO:0000256" key="4">
    <source>
        <dbReference type="ARBA" id="ARBA00015384"/>
    </source>
</evidence>
<evidence type="ECO:0000256" key="11">
    <source>
        <dbReference type="SAM" id="MobiDB-lite"/>
    </source>
</evidence>
<protein>
    <recommendedName>
        <fullName evidence="4 10">Cytochrome c oxidase assembly protein CtaG</fullName>
    </recommendedName>
</protein>
<evidence type="ECO:0000256" key="9">
    <source>
        <dbReference type="ARBA" id="ARBA00023136"/>
    </source>
</evidence>
<name>A0A1V2H1E8_9PROT</name>
<dbReference type="RefSeq" id="WP_076957889.1">
    <property type="nucleotide sequence ID" value="NZ_MLCO01000120.1"/>
</dbReference>
<dbReference type="OrthoDB" id="9804841at2"/>
<comment type="caution">
    <text evidence="13">The sequence shown here is derived from an EMBL/GenBank/DDBJ whole genome shotgun (WGS) entry which is preliminary data.</text>
</comment>
<dbReference type="InterPro" id="IPR023471">
    <property type="entry name" value="CtaG/Cox11_dom_sf"/>
</dbReference>
<dbReference type="GO" id="GO:0005507">
    <property type="term" value="F:copper ion binding"/>
    <property type="evidence" value="ECO:0007669"/>
    <property type="project" value="InterPro"/>
</dbReference>
<keyword evidence="6 10" id="KW-0735">Signal-anchor</keyword>
<reference evidence="13 14" key="1">
    <citation type="submission" date="2016-10" db="EMBL/GenBank/DDBJ databases">
        <title>Draft Genome sequence of Roseomonas sp. strain M3.</title>
        <authorList>
            <person name="Subhash Y."/>
            <person name="Lee S."/>
        </authorList>
    </citation>
    <scope>NUCLEOTIDE SEQUENCE [LARGE SCALE GENOMIC DNA]</scope>
    <source>
        <strain evidence="13 14">M3</strain>
    </source>
</reference>
<keyword evidence="7 10" id="KW-1133">Transmembrane helix</keyword>
<keyword evidence="9 10" id="KW-0472">Membrane</keyword>
<gene>
    <name evidence="10" type="primary">ctaG</name>
    <name evidence="13" type="ORF">BKE38_13570</name>
</gene>
<comment type="function">
    <text evidence="1 10">Exerts its effect at some terminal stage of cytochrome c oxidase synthesis, probably by being involved in the insertion of the copper B into subunit I.</text>
</comment>
<feature type="region of interest" description="Disordered" evidence="11">
    <location>
        <begin position="197"/>
        <end position="222"/>
    </location>
</feature>
<proteinExistence type="inferred from homology"/>